<evidence type="ECO:0000256" key="5">
    <source>
        <dbReference type="ARBA" id="ARBA00023098"/>
    </source>
</evidence>
<dbReference type="Pfam" id="PF14759">
    <property type="entry name" value="Reductase_C"/>
    <property type="match status" value="1"/>
</dbReference>
<dbReference type="EMBL" id="FLQY01000290">
    <property type="protein sequence ID" value="SBT09957.1"/>
    <property type="molecule type" value="Genomic_DNA"/>
</dbReference>
<protein>
    <submittedName>
        <fullName evidence="8">FAD-dependent pyridine nucleotide-disulphide oxidoreductase</fullName>
    </submittedName>
</protein>
<dbReference type="Gene3D" id="3.50.50.60">
    <property type="entry name" value="FAD/NAD(P)-binding domain"/>
    <property type="match status" value="2"/>
</dbReference>
<accession>A0A1A8XZ62</accession>
<proteinExistence type="predicted"/>
<dbReference type="GO" id="GO:0005737">
    <property type="term" value="C:cytoplasm"/>
    <property type="evidence" value="ECO:0007669"/>
    <property type="project" value="TreeGrafter"/>
</dbReference>
<dbReference type="PRINTS" id="PR00368">
    <property type="entry name" value="FADPNR"/>
</dbReference>
<dbReference type="InterPro" id="IPR028202">
    <property type="entry name" value="Reductase_C"/>
</dbReference>
<dbReference type="Proteomes" id="UP000199600">
    <property type="component" value="Unassembled WGS sequence"/>
</dbReference>
<feature type="short sequence motif" description="DGA/G" evidence="6">
    <location>
        <begin position="599"/>
        <end position="601"/>
    </location>
</feature>
<keyword evidence="2" id="KW-0285">Flavoprotein</keyword>
<dbReference type="GO" id="GO:0016651">
    <property type="term" value="F:oxidoreductase activity, acting on NAD(P)H"/>
    <property type="evidence" value="ECO:0007669"/>
    <property type="project" value="TreeGrafter"/>
</dbReference>
<sequence length="746" mass="81723">MTRSFDFVVVGGGLAGATAVETLRAEGAEGGILLLGAERHLPYQRPPLSKLAITAERAPPPRLILSQTRYRELDIDLALDSPVTAVDSKRQMLHTLPGKKIHYQKLLIATGASPCRLSLPGAALPGIFHLYSLTDAESIRSSAHKGQHAVVIGGSFIGLEVAASLRQRGLAVTLIERGVLLNKLHNPEMSSFFKRAFEAQGVEVIVGDAPAMFQGEAAVEAVVTQAGRTIACDMVVIGAGVSPETGFLRGSGIEVGDGIVVDRFLQTTQPNVFAAGDVANFFDPVFNRQHRIEHWDNAIKQGKLAARNMLGQRLPYDEVPYFYSQMFDLSFNLLGLFESGDEKVERGSLQAGSFAAFYLRDDVPRALFSLGRPTDETKVVELLIKHRVNLKSSKPSLSDPDYQLSHIPNQTIYILQGGGAFGGFECGAVRALEESGIRPDVVAGVSIGAFNGAIIAGNPDRAADALASFWNDISTLSPDLPDESLRQQVACGLIAMFGVPQFFRPRWFMPMLSLEQMPSHWSSLYDTTPAIKLLEKYVDFSKLKSSPVRLMVSAVDIQTSELVVFDSYVDDLTPEHIIASGSLPPGFPWTTIDGKHYWDGGIVSNSPLDLVVKRCGSAGKRVFIIDLFPGTRTALPGNLAEAMARQSEILYCERIRSDVKTRDLIRDFRKLVDEIVAEMPADTVARLRHRPRFIEMMGEDAPMTITRIVRENSEGEPSSKDYDFSRQTVDQLIESGYRMTRQALGL</sequence>
<dbReference type="GO" id="GO:0016042">
    <property type="term" value="P:lipid catabolic process"/>
    <property type="evidence" value="ECO:0007669"/>
    <property type="project" value="UniProtKB-UniRule"/>
</dbReference>
<evidence type="ECO:0000313" key="8">
    <source>
        <dbReference type="EMBL" id="SBT09957.1"/>
    </source>
</evidence>
<reference evidence="8 9" key="1">
    <citation type="submission" date="2016-06" db="EMBL/GenBank/DDBJ databases">
        <authorList>
            <person name="Kjaerup R.B."/>
            <person name="Dalgaard T.S."/>
            <person name="Juul-Madsen H.R."/>
        </authorList>
    </citation>
    <scope>NUCLEOTIDE SEQUENCE [LARGE SCALE GENOMIC DNA]</scope>
    <source>
        <strain evidence="8">2</strain>
    </source>
</reference>
<evidence type="ECO:0000256" key="1">
    <source>
        <dbReference type="ARBA" id="ARBA00001974"/>
    </source>
</evidence>
<dbReference type="SUPFAM" id="SSF55424">
    <property type="entry name" value="FAD/NAD-linked reductases, dimerisation (C-terminal) domain"/>
    <property type="match status" value="1"/>
</dbReference>
<dbReference type="InterPro" id="IPR002641">
    <property type="entry name" value="PNPLA_dom"/>
</dbReference>
<dbReference type="AlphaFoldDB" id="A0A1A8XZ62"/>
<organism evidence="8 9">
    <name type="scientific">Candidatus Propionivibrio aalborgensis</name>
    <dbReference type="NCBI Taxonomy" id="1860101"/>
    <lineage>
        <taxon>Bacteria</taxon>
        <taxon>Pseudomonadati</taxon>
        <taxon>Pseudomonadota</taxon>
        <taxon>Betaproteobacteria</taxon>
        <taxon>Rhodocyclales</taxon>
        <taxon>Rhodocyclaceae</taxon>
        <taxon>Propionivibrio</taxon>
    </lineage>
</organism>
<dbReference type="InterPro" id="IPR036188">
    <property type="entry name" value="FAD/NAD-bd_sf"/>
</dbReference>
<dbReference type="PROSITE" id="PS51635">
    <property type="entry name" value="PNPLA"/>
    <property type="match status" value="1"/>
</dbReference>
<evidence type="ECO:0000259" key="7">
    <source>
        <dbReference type="PROSITE" id="PS51635"/>
    </source>
</evidence>
<feature type="short sequence motif" description="GXGXXG" evidence="6">
    <location>
        <begin position="417"/>
        <end position="422"/>
    </location>
</feature>
<dbReference type="InterPro" id="IPR050446">
    <property type="entry name" value="FAD-oxidoreductase/Apoptosis"/>
</dbReference>
<dbReference type="Gene3D" id="3.40.1090.10">
    <property type="entry name" value="Cytosolic phospholipase A2 catalytic domain"/>
    <property type="match status" value="2"/>
</dbReference>
<name>A0A1A8XZ62_9RHOO</name>
<dbReference type="InterPro" id="IPR023753">
    <property type="entry name" value="FAD/NAD-binding_dom"/>
</dbReference>
<dbReference type="PANTHER" id="PTHR43557:SF2">
    <property type="entry name" value="RIESKE DOMAIN-CONTAINING PROTEIN-RELATED"/>
    <property type="match status" value="1"/>
</dbReference>
<feature type="short sequence motif" description="GXSXG" evidence="6">
    <location>
        <begin position="444"/>
        <end position="448"/>
    </location>
</feature>
<keyword evidence="9" id="KW-1185">Reference proteome</keyword>
<dbReference type="Pfam" id="PF07992">
    <property type="entry name" value="Pyr_redox_2"/>
    <property type="match status" value="1"/>
</dbReference>
<dbReference type="GO" id="GO:0016787">
    <property type="term" value="F:hydrolase activity"/>
    <property type="evidence" value="ECO:0007669"/>
    <property type="project" value="UniProtKB-UniRule"/>
</dbReference>
<keyword evidence="4" id="KW-0560">Oxidoreductase</keyword>
<evidence type="ECO:0000256" key="6">
    <source>
        <dbReference type="PROSITE-ProRule" id="PRU01161"/>
    </source>
</evidence>
<dbReference type="InterPro" id="IPR021095">
    <property type="entry name" value="DUF3734"/>
</dbReference>
<dbReference type="InterPro" id="IPR016156">
    <property type="entry name" value="FAD/NAD-linked_Rdtase_dimer_sf"/>
</dbReference>
<dbReference type="CDD" id="cd07209">
    <property type="entry name" value="Pat_hypo_Ecoli_Z1214_like"/>
    <property type="match status" value="1"/>
</dbReference>
<keyword evidence="5 6" id="KW-0443">Lipid metabolism</keyword>
<keyword evidence="3" id="KW-0274">FAD</keyword>
<dbReference type="SUPFAM" id="SSF52151">
    <property type="entry name" value="FabD/lysophospholipase-like"/>
    <property type="match status" value="1"/>
</dbReference>
<dbReference type="SUPFAM" id="SSF51905">
    <property type="entry name" value="FAD/NAD(P)-binding domain"/>
    <property type="match status" value="1"/>
</dbReference>
<dbReference type="Pfam" id="PF01734">
    <property type="entry name" value="Patatin"/>
    <property type="match status" value="1"/>
</dbReference>
<evidence type="ECO:0000256" key="4">
    <source>
        <dbReference type="ARBA" id="ARBA00023002"/>
    </source>
</evidence>
<keyword evidence="6" id="KW-0378">Hydrolase</keyword>
<evidence type="ECO:0000256" key="2">
    <source>
        <dbReference type="ARBA" id="ARBA00022630"/>
    </source>
</evidence>
<dbReference type="PANTHER" id="PTHR43557">
    <property type="entry name" value="APOPTOSIS-INDUCING FACTOR 1"/>
    <property type="match status" value="1"/>
</dbReference>
<dbReference type="Pfam" id="PF12536">
    <property type="entry name" value="DUF3734"/>
    <property type="match status" value="1"/>
</dbReference>
<keyword evidence="6" id="KW-0442">Lipid degradation</keyword>
<dbReference type="Gene3D" id="3.30.390.30">
    <property type="match status" value="1"/>
</dbReference>
<dbReference type="InterPro" id="IPR016035">
    <property type="entry name" value="Acyl_Trfase/lysoPLipase"/>
</dbReference>
<dbReference type="RefSeq" id="WP_186411784.1">
    <property type="nucleotide sequence ID" value="NZ_FLQY01000290.1"/>
</dbReference>
<evidence type="ECO:0000256" key="3">
    <source>
        <dbReference type="ARBA" id="ARBA00022827"/>
    </source>
</evidence>
<feature type="active site" description="Proton acceptor" evidence="6">
    <location>
        <position position="599"/>
    </location>
</feature>
<dbReference type="PRINTS" id="PR00411">
    <property type="entry name" value="PNDRDTASEI"/>
</dbReference>
<feature type="domain" description="PNPLA" evidence="7">
    <location>
        <begin position="413"/>
        <end position="612"/>
    </location>
</feature>
<evidence type="ECO:0000313" key="9">
    <source>
        <dbReference type="Proteomes" id="UP000199600"/>
    </source>
</evidence>
<comment type="cofactor">
    <cofactor evidence="1">
        <name>FAD</name>
        <dbReference type="ChEBI" id="CHEBI:57692"/>
    </cofactor>
</comment>
<gene>
    <name evidence="8" type="ORF">PROAA_360030</name>
</gene>
<feature type="active site" description="Nucleophile" evidence="6">
    <location>
        <position position="446"/>
    </location>
</feature>